<feature type="region of interest" description="Disordered" evidence="1">
    <location>
        <begin position="230"/>
        <end position="409"/>
    </location>
</feature>
<keyword evidence="2" id="KW-0732">Signal</keyword>
<dbReference type="AlphaFoldDB" id="A0A6P1XXH7"/>
<feature type="compositionally biased region" description="Basic and acidic residues" evidence="1">
    <location>
        <begin position="250"/>
        <end position="272"/>
    </location>
</feature>
<dbReference type="Proteomes" id="UP000464374">
    <property type="component" value="Chromosome"/>
</dbReference>
<feature type="compositionally biased region" description="Basic and acidic residues" evidence="1">
    <location>
        <begin position="280"/>
        <end position="293"/>
    </location>
</feature>
<feature type="compositionally biased region" description="Basic and acidic residues" evidence="1">
    <location>
        <begin position="230"/>
        <end position="242"/>
    </location>
</feature>
<organism evidence="3 4">
    <name type="scientific">Treponema vincentii</name>
    <dbReference type="NCBI Taxonomy" id="69710"/>
    <lineage>
        <taxon>Bacteria</taxon>
        <taxon>Pseudomonadati</taxon>
        <taxon>Spirochaetota</taxon>
        <taxon>Spirochaetia</taxon>
        <taxon>Spirochaetales</taxon>
        <taxon>Treponemataceae</taxon>
        <taxon>Treponema</taxon>
    </lineage>
</organism>
<dbReference type="EMBL" id="CP048020">
    <property type="protein sequence ID" value="QHX42117.1"/>
    <property type="molecule type" value="Genomic_DNA"/>
</dbReference>
<name>A0A6P1XXH7_9SPIR</name>
<evidence type="ECO:0000313" key="4">
    <source>
        <dbReference type="Proteomes" id="UP000464374"/>
    </source>
</evidence>
<dbReference type="RefSeq" id="WP_162661931.1">
    <property type="nucleotide sequence ID" value="NZ_CP048020.1"/>
</dbReference>
<dbReference type="InterPro" id="IPR007926">
    <property type="entry name" value="Borrelia_P83"/>
</dbReference>
<proteinExistence type="predicted"/>
<evidence type="ECO:0000256" key="2">
    <source>
        <dbReference type="SAM" id="SignalP"/>
    </source>
</evidence>
<sequence length="592" mass="64318">MKRIALVCLCTFAFMSMAFAIEVDQSELKQAGNTPIEFINYTGPHAEIDTLRAIAEIGESLAGAAQRGRAGDTNRYAVIHAVDPSVKAGLDADIMIIGSGARVDHINNLRVIIAGYLQRAYGYSEKDAKTIAHFVTIYNAVYRGDMNMFKSKYKAVVIKNLATDKVGLALRYDEWPGKTQIVIPLSDQKYSGTLSTIDTKSLSDKNVVDKMREQDDKDIATRKDMIDLKERESSAARDRADVAQKNAAVARKDADTKRNEAASAQKEADKSKTAAVQSKQDAEKARKDAEAAKKKAAQSEKAAAAAQKQAQKNPNDRKAAEEAAKKQQEAAKNKQEASDKDKTAAEKANAAKKGDQDAAAKQKEADAKQKAANEAAKQAQDKEREASSEKQFADTKEQEAQSDRKDVAADTRKIIEEKREERKAQDEAAFASALPGAMLKVVDSGSLLSEVVLLDLKTEKPLKTSSLNTIRGRALIEGTDSLIAIAGSKSGNQMITLVAINPRTLEMTKQATVPIAAQSLLIQADDSYYAVIEQSGKNYLARFNNNLEMQAKSSVTVLPYTAISVTEKGLLVQDTANNIRLLNANNLAEAIK</sequence>
<accession>A0A6P1XXH7</accession>
<evidence type="ECO:0000313" key="3">
    <source>
        <dbReference type="EMBL" id="QHX42117.1"/>
    </source>
</evidence>
<feature type="compositionally biased region" description="Basic and acidic residues" evidence="1">
    <location>
        <begin position="379"/>
        <end position="409"/>
    </location>
</feature>
<feature type="compositionally biased region" description="Basic and acidic residues" evidence="1">
    <location>
        <begin position="352"/>
        <end position="371"/>
    </location>
</feature>
<gene>
    <name evidence="3" type="ORF">GWP43_00085</name>
</gene>
<reference evidence="3 4" key="1">
    <citation type="submission" date="2020-01" db="EMBL/GenBank/DDBJ databases">
        <title>Complete genome sequence of a human oral phylogroup 1 Treponema sp. strain ATCC 700766, originally isolated from periodontitis dental plaque.</title>
        <authorList>
            <person name="Chan Y."/>
            <person name="Huo Y.-B."/>
            <person name="Yu X.-L."/>
            <person name="Zeng H."/>
            <person name="Leung W.-K."/>
            <person name="Watt R.M."/>
        </authorList>
    </citation>
    <scope>NUCLEOTIDE SEQUENCE [LARGE SCALE GENOMIC DNA]</scope>
    <source>
        <strain evidence="3 4">OMZ 804</strain>
    </source>
</reference>
<feature type="compositionally biased region" description="Basic and acidic residues" evidence="1">
    <location>
        <begin position="314"/>
        <end position="345"/>
    </location>
</feature>
<feature type="signal peptide" evidence="2">
    <location>
        <begin position="1"/>
        <end position="20"/>
    </location>
</feature>
<feature type="chain" id="PRO_5026910792" evidence="2">
    <location>
        <begin position="21"/>
        <end position="592"/>
    </location>
</feature>
<dbReference type="Pfam" id="PF05262">
    <property type="entry name" value="Borrelia_P83"/>
    <property type="match status" value="1"/>
</dbReference>
<protein>
    <submittedName>
        <fullName evidence="3">Uncharacterized protein</fullName>
    </submittedName>
</protein>
<evidence type="ECO:0000256" key="1">
    <source>
        <dbReference type="SAM" id="MobiDB-lite"/>
    </source>
</evidence>
<dbReference type="KEGG" id="trz:GWP43_00085"/>
<feature type="compositionally biased region" description="Low complexity" evidence="1">
    <location>
        <begin position="299"/>
        <end position="312"/>
    </location>
</feature>